<name>A0AAC8QIZ5_9BACT</name>
<organism evidence="4 6">
    <name type="scientific">Archangium gephyra</name>
    <dbReference type="NCBI Taxonomy" id="48"/>
    <lineage>
        <taxon>Bacteria</taxon>
        <taxon>Pseudomonadati</taxon>
        <taxon>Myxococcota</taxon>
        <taxon>Myxococcia</taxon>
        <taxon>Myxococcales</taxon>
        <taxon>Cystobacterineae</taxon>
        <taxon>Archangiaceae</taxon>
        <taxon>Archangium</taxon>
    </lineage>
</organism>
<gene>
    <name evidence="4" type="ORF">AA314_10067</name>
    <name evidence="5" type="ORF">ATI61_121124</name>
</gene>
<dbReference type="Pfam" id="PF14771">
    <property type="entry name" value="DUF4476"/>
    <property type="match status" value="1"/>
</dbReference>
<dbReference type="RefSeq" id="WP_053067363.1">
    <property type="nucleotide sequence ID" value="NZ_CP011509.1"/>
</dbReference>
<evidence type="ECO:0000313" key="5">
    <source>
        <dbReference type="EMBL" id="REG20559.1"/>
    </source>
</evidence>
<dbReference type="KEGG" id="age:AA314_10067"/>
<dbReference type="InterPro" id="IPR028011">
    <property type="entry name" value="DUF4476"/>
</dbReference>
<feature type="chain" id="PRO_5042187993" evidence="2">
    <location>
        <begin position="19"/>
        <end position="241"/>
    </location>
</feature>
<evidence type="ECO:0000259" key="3">
    <source>
        <dbReference type="Pfam" id="PF14771"/>
    </source>
</evidence>
<dbReference type="EMBL" id="QUMU01000021">
    <property type="protein sequence ID" value="REG20559.1"/>
    <property type="molecule type" value="Genomic_DNA"/>
</dbReference>
<protein>
    <submittedName>
        <fullName evidence="5">Uncharacterized protein DUF4476</fullName>
    </submittedName>
</protein>
<keyword evidence="7" id="KW-1185">Reference proteome</keyword>
<dbReference type="Proteomes" id="UP000256345">
    <property type="component" value="Unassembled WGS sequence"/>
</dbReference>
<sequence length="241" mass="26986">MKALFVAITLLTSVAASAQTAPSFAPPPGQPTGNAPPTSSNEFRGRDDRDSRDDDDEYREYRRGRRGTLVVLERQDLEQRLADLEDLLGQAFESSKRGNGGKAKIRAAYEELKDLRELVADAPELRSRGRGGRNDNPGPIPPPAPVYQPIAEGKLQKLMGTMSREPFADDKMNVLEEAAGTQYFLVGQVQQVLNQFQFSQDRLKAVRVLWSRVLDRDNGFQLYNSFQFSNDKAELKRILSN</sequence>
<evidence type="ECO:0000313" key="7">
    <source>
        <dbReference type="Proteomes" id="UP000256345"/>
    </source>
</evidence>
<feature type="signal peptide" evidence="2">
    <location>
        <begin position="1"/>
        <end position="18"/>
    </location>
</feature>
<feature type="domain" description="DUF4476" evidence="3">
    <location>
        <begin position="152"/>
        <end position="239"/>
    </location>
</feature>
<feature type="region of interest" description="Disordered" evidence="1">
    <location>
        <begin position="126"/>
        <end position="146"/>
    </location>
</feature>
<dbReference type="AlphaFoldDB" id="A0AAC8QIZ5"/>
<dbReference type="EMBL" id="CP011509">
    <property type="protein sequence ID" value="AKJ08441.1"/>
    <property type="molecule type" value="Genomic_DNA"/>
</dbReference>
<dbReference type="Proteomes" id="UP000035579">
    <property type="component" value="Chromosome"/>
</dbReference>
<feature type="region of interest" description="Disordered" evidence="1">
    <location>
        <begin position="17"/>
        <end position="60"/>
    </location>
</feature>
<evidence type="ECO:0000256" key="1">
    <source>
        <dbReference type="SAM" id="MobiDB-lite"/>
    </source>
</evidence>
<reference evidence="5 7" key="2">
    <citation type="submission" date="2018-08" db="EMBL/GenBank/DDBJ databases">
        <title>Genomic Encyclopedia of Archaeal and Bacterial Type Strains, Phase II (KMG-II): from individual species to whole genera.</title>
        <authorList>
            <person name="Goeker M."/>
        </authorList>
    </citation>
    <scope>NUCLEOTIDE SEQUENCE [LARGE SCALE GENOMIC DNA]</scope>
    <source>
        <strain evidence="5 7">DSM 2261</strain>
    </source>
</reference>
<accession>A0AAC8QIZ5</accession>
<reference evidence="4 6" key="1">
    <citation type="submission" date="2015-05" db="EMBL/GenBank/DDBJ databases">
        <title>Genome assembly of Archangium gephyra DSM 2261.</title>
        <authorList>
            <person name="Sharma G."/>
            <person name="Subramanian S."/>
        </authorList>
    </citation>
    <scope>NUCLEOTIDE SEQUENCE [LARGE SCALE GENOMIC DNA]</scope>
    <source>
        <strain evidence="4 6">DSM 2261</strain>
    </source>
</reference>
<evidence type="ECO:0000313" key="6">
    <source>
        <dbReference type="Proteomes" id="UP000035579"/>
    </source>
</evidence>
<feature type="compositionally biased region" description="Basic and acidic residues" evidence="1">
    <location>
        <begin position="43"/>
        <end position="52"/>
    </location>
</feature>
<keyword evidence="2" id="KW-0732">Signal</keyword>
<evidence type="ECO:0000313" key="4">
    <source>
        <dbReference type="EMBL" id="AKJ08441.1"/>
    </source>
</evidence>
<proteinExistence type="predicted"/>
<evidence type="ECO:0000256" key="2">
    <source>
        <dbReference type="SAM" id="SignalP"/>
    </source>
</evidence>